<dbReference type="Gene3D" id="1.10.260.40">
    <property type="entry name" value="lambda repressor-like DNA-binding domains"/>
    <property type="match status" value="1"/>
</dbReference>
<dbReference type="Proteomes" id="UP001210169">
    <property type="component" value="Chromosome"/>
</dbReference>
<protein>
    <submittedName>
        <fullName evidence="3">Helix-turn-helix transcriptional regulator</fullName>
    </submittedName>
</protein>
<evidence type="ECO:0000256" key="1">
    <source>
        <dbReference type="SAM" id="MobiDB-lite"/>
    </source>
</evidence>
<gene>
    <name evidence="3" type="ORF">STRNI_002016</name>
</gene>
<dbReference type="CDD" id="cd00093">
    <property type="entry name" value="HTH_XRE"/>
    <property type="match status" value="1"/>
</dbReference>
<dbReference type="SMART" id="SM00530">
    <property type="entry name" value="HTH_XRE"/>
    <property type="match status" value="1"/>
</dbReference>
<dbReference type="Pfam" id="PF13560">
    <property type="entry name" value="HTH_31"/>
    <property type="match status" value="1"/>
</dbReference>
<name>A0ABY7J2G7_STRNI</name>
<feature type="domain" description="HTH cro/C1-type" evidence="2">
    <location>
        <begin position="145"/>
        <end position="200"/>
    </location>
</feature>
<organism evidence="3 4">
    <name type="scientific">Streptomyces nigrescens</name>
    <dbReference type="NCBI Taxonomy" id="1920"/>
    <lineage>
        <taxon>Bacteria</taxon>
        <taxon>Bacillati</taxon>
        <taxon>Actinomycetota</taxon>
        <taxon>Actinomycetes</taxon>
        <taxon>Kitasatosporales</taxon>
        <taxon>Streptomycetaceae</taxon>
        <taxon>Streptomyces</taxon>
    </lineage>
</organism>
<dbReference type="GeneID" id="301331203"/>
<evidence type="ECO:0000259" key="2">
    <source>
        <dbReference type="SMART" id="SM00530"/>
    </source>
</evidence>
<keyword evidence="4" id="KW-1185">Reference proteome</keyword>
<evidence type="ECO:0000313" key="4">
    <source>
        <dbReference type="Proteomes" id="UP001210169"/>
    </source>
</evidence>
<dbReference type="EMBL" id="CP114203">
    <property type="protein sequence ID" value="WAU03821.1"/>
    <property type="molecule type" value="Genomic_DNA"/>
</dbReference>
<feature type="region of interest" description="Disordered" evidence="1">
    <location>
        <begin position="82"/>
        <end position="129"/>
    </location>
</feature>
<dbReference type="SUPFAM" id="SSF47413">
    <property type="entry name" value="lambda repressor-like DNA-binding domains"/>
    <property type="match status" value="1"/>
</dbReference>
<evidence type="ECO:0000313" key="3">
    <source>
        <dbReference type="EMBL" id="WAU03821.1"/>
    </source>
</evidence>
<feature type="compositionally biased region" description="Basic and acidic residues" evidence="1">
    <location>
        <begin position="85"/>
        <end position="98"/>
    </location>
</feature>
<sequence length="322" mass="34937">MNNGASPDVQPKRLGLHMAEGLPRMARELLAGEHAGEDLPTLLGRARELVRAVENYSAGAVLDARHRGTSWDGVARAAQISSPTARERWNESVTEHRLNRQLSERTSLSPTLPLPTTHSSAFRSSQSSLSEKASADRAARLLADALSFLHEASGLALRDVAVSLGMSSSYVSRILSGDRLPGWSVVQDMMACFGADAAILRHLWETSHGIAPSTRRPVTQAADRVFHALQGLYTAACRPTPADVHRDCSGALSPSMVERVLDGTYLPDWPEVSALVAALNGCPEEVRPLWEEFHYAWLCTFEQSEEGVSNTPGRTDGNGELH</sequence>
<dbReference type="InterPro" id="IPR001387">
    <property type="entry name" value="Cro/C1-type_HTH"/>
</dbReference>
<reference evidence="3 4" key="1">
    <citation type="submission" date="2022-12" db="EMBL/GenBank/DDBJ databases">
        <authorList>
            <person name="Ruckert C."/>
            <person name="Busche T."/>
            <person name="Kalinowski J."/>
            <person name="Wittmann C."/>
        </authorList>
    </citation>
    <scope>NUCLEOTIDE SEQUENCE [LARGE SCALE GENOMIC DNA]</scope>
    <source>
        <strain evidence="3 4">DSM 40276</strain>
    </source>
</reference>
<dbReference type="RefSeq" id="WP_277411028.1">
    <property type="nucleotide sequence ID" value="NZ_CP114203.1"/>
</dbReference>
<proteinExistence type="predicted"/>
<dbReference type="InterPro" id="IPR010982">
    <property type="entry name" value="Lambda_DNA-bd_dom_sf"/>
</dbReference>
<feature type="compositionally biased region" description="Low complexity" evidence="1">
    <location>
        <begin position="106"/>
        <end position="129"/>
    </location>
</feature>
<accession>A0ABY7J2G7</accession>